<comment type="caution">
    <text evidence="12">The sequence shown here is derived from an EMBL/GenBank/DDBJ whole genome shotgun (WGS) entry which is preliminary data.</text>
</comment>
<comment type="similarity">
    <text evidence="1">Belongs to the PyrK family.</text>
</comment>
<accession>X1TC49</accession>
<protein>
    <recommendedName>
        <fullName evidence="11">FAD-binding FR-type domain-containing protein</fullName>
    </recommendedName>
</protein>
<feature type="domain" description="FAD-binding FR-type" evidence="11">
    <location>
        <begin position="1"/>
        <end position="79"/>
    </location>
</feature>
<evidence type="ECO:0000256" key="6">
    <source>
        <dbReference type="ARBA" id="ARBA00022827"/>
    </source>
</evidence>
<evidence type="ECO:0000256" key="2">
    <source>
        <dbReference type="ARBA" id="ARBA00022448"/>
    </source>
</evidence>
<evidence type="ECO:0000259" key="11">
    <source>
        <dbReference type="PROSITE" id="PS51384"/>
    </source>
</evidence>
<dbReference type="InterPro" id="IPR050353">
    <property type="entry name" value="PyrK_electron_transfer"/>
</dbReference>
<keyword evidence="7" id="KW-0249">Electron transport</keyword>
<comment type="cofactor">
    <cofactor evidence="10">
        <name>[2Fe-2S] cluster</name>
        <dbReference type="ChEBI" id="CHEBI:190135"/>
    </cofactor>
</comment>
<dbReference type="Pfam" id="PF10418">
    <property type="entry name" value="DHODB_Fe-S_bind"/>
    <property type="match status" value="1"/>
</dbReference>
<dbReference type="GO" id="GO:0006221">
    <property type="term" value="P:pyrimidine nucleotide biosynthetic process"/>
    <property type="evidence" value="ECO:0007669"/>
    <property type="project" value="InterPro"/>
</dbReference>
<organism evidence="12">
    <name type="scientific">marine sediment metagenome</name>
    <dbReference type="NCBI Taxonomy" id="412755"/>
    <lineage>
        <taxon>unclassified sequences</taxon>
        <taxon>metagenomes</taxon>
        <taxon>ecological metagenomes</taxon>
    </lineage>
</organism>
<evidence type="ECO:0000256" key="3">
    <source>
        <dbReference type="ARBA" id="ARBA00022630"/>
    </source>
</evidence>
<evidence type="ECO:0000256" key="8">
    <source>
        <dbReference type="ARBA" id="ARBA00023004"/>
    </source>
</evidence>
<dbReference type="GO" id="GO:0050660">
    <property type="term" value="F:flavin adenine dinucleotide binding"/>
    <property type="evidence" value="ECO:0007669"/>
    <property type="project" value="InterPro"/>
</dbReference>
<evidence type="ECO:0000256" key="10">
    <source>
        <dbReference type="ARBA" id="ARBA00034078"/>
    </source>
</evidence>
<dbReference type="EMBL" id="BARW01021471">
    <property type="protein sequence ID" value="GAI88941.1"/>
    <property type="molecule type" value="Genomic_DNA"/>
</dbReference>
<evidence type="ECO:0000256" key="7">
    <source>
        <dbReference type="ARBA" id="ARBA00022982"/>
    </source>
</evidence>
<dbReference type="InterPro" id="IPR012165">
    <property type="entry name" value="Cyt_c3_hydrogenase_gsu"/>
</dbReference>
<keyword evidence="3" id="KW-0285">Flavoprotein</keyword>
<dbReference type="Gene3D" id="2.10.240.10">
    <property type="entry name" value="Dihydroorotate dehydrogenase, electron transfer subunit"/>
    <property type="match status" value="1"/>
</dbReference>
<reference evidence="12" key="1">
    <citation type="journal article" date="2014" name="Front. Microbiol.">
        <title>High frequency of phylogenetically diverse reductive dehalogenase-homologous genes in deep subseafloor sedimentary metagenomes.</title>
        <authorList>
            <person name="Kawai M."/>
            <person name="Futagami T."/>
            <person name="Toyoda A."/>
            <person name="Takaki Y."/>
            <person name="Nishi S."/>
            <person name="Hori S."/>
            <person name="Arai W."/>
            <person name="Tsubouchi T."/>
            <person name="Morono Y."/>
            <person name="Uchiyama I."/>
            <person name="Ito T."/>
            <person name="Fujiyama A."/>
            <person name="Inagaki F."/>
            <person name="Takami H."/>
        </authorList>
    </citation>
    <scope>NUCLEOTIDE SEQUENCE</scope>
    <source>
        <strain evidence="12">Expedition CK06-06</strain>
    </source>
</reference>
<keyword evidence="2" id="KW-0813">Transport</keyword>
<gene>
    <name evidence="12" type="ORF">S12H4_36064</name>
</gene>
<sequence length="240" mass="26085">IQLHCPEIAGEATPGQFVMVRCGDENILPRPFSVHLATEDDIALFFAVLKGGKGSQWLSKRQDNETVEIFGPLGNGFSISPRAKNLLLVAGGMGLAPLCFLAQQAVREKRSVTLLLGAAIGPLYTERPENLLPSRIDLATATEDGSIGKKGQVTDLLPDFTDRADQIFACGPTEMYRDMVHRKQELKLEGKQVQISLEVRMGCGHGVCYGCTVKTKGGLKQVCQDGPVFDLDDVLWDEIG</sequence>
<evidence type="ECO:0000256" key="1">
    <source>
        <dbReference type="ARBA" id="ARBA00006422"/>
    </source>
</evidence>
<dbReference type="GO" id="GO:0016491">
    <property type="term" value="F:oxidoreductase activity"/>
    <property type="evidence" value="ECO:0007669"/>
    <property type="project" value="InterPro"/>
</dbReference>
<dbReference type="Gene3D" id="3.40.50.80">
    <property type="entry name" value="Nucleotide-binding domain of ferredoxin-NADP reductase (FNR) module"/>
    <property type="match status" value="1"/>
</dbReference>
<name>X1TC49_9ZZZZ</name>
<feature type="non-terminal residue" evidence="12">
    <location>
        <position position="1"/>
    </location>
</feature>
<dbReference type="InterPro" id="IPR037117">
    <property type="entry name" value="Dihydroorotate_DH_ele_sf"/>
</dbReference>
<dbReference type="PIRSF" id="PIRSF006816">
    <property type="entry name" value="Cyc3_hyd_g"/>
    <property type="match status" value="1"/>
</dbReference>
<dbReference type="GO" id="GO:0046872">
    <property type="term" value="F:metal ion binding"/>
    <property type="evidence" value="ECO:0007669"/>
    <property type="project" value="UniProtKB-KW"/>
</dbReference>
<dbReference type="InterPro" id="IPR017927">
    <property type="entry name" value="FAD-bd_FR_type"/>
</dbReference>
<dbReference type="CDD" id="cd06218">
    <property type="entry name" value="DHOD_e_trans"/>
    <property type="match status" value="1"/>
</dbReference>
<dbReference type="PROSITE" id="PS51384">
    <property type="entry name" value="FAD_FR"/>
    <property type="match status" value="1"/>
</dbReference>
<keyword evidence="6" id="KW-0274">FAD</keyword>
<dbReference type="GO" id="GO:0051537">
    <property type="term" value="F:2 iron, 2 sulfur cluster binding"/>
    <property type="evidence" value="ECO:0007669"/>
    <property type="project" value="UniProtKB-KW"/>
</dbReference>
<proteinExistence type="inferred from homology"/>
<evidence type="ECO:0000256" key="9">
    <source>
        <dbReference type="ARBA" id="ARBA00023014"/>
    </source>
</evidence>
<evidence type="ECO:0000313" key="12">
    <source>
        <dbReference type="EMBL" id="GAI88941.1"/>
    </source>
</evidence>
<dbReference type="AlphaFoldDB" id="X1TC49"/>
<dbReference type="Gene3D" id="2.40.30.10">
    <property type="entry name" value="Translation factors"/>
    <property type="match status" value="1"/>
</dbReference>
<dbReference type="SUPFAM" id="SSF52343">
    <property type="entry name" value="Ferredoxin reductase-like, C-terminal NADP-linked domain"/>
    <property type="match status" value="1"/>
</dbReference>
<evidence type="ECO:0000256" key="4">
    <source>
        <dbReference type="ARBA" id="ARBA00022714"/>
    </source>
</evidence>
<keyword evidence="5" id="KW-0479">Metal-binding</keyword>
<dbReference type="InterPro" id="IPR019480">
    <property type="entry name" value="Dihydroorotate_DH_Fe-S-bd"/>
</dbReference>
<keyword evidence="9" id="KW-0411">Iron-sulfur</keyword>
<dbReference type="InterPro" id="IPR039261">
    <property type="entry name" value="FNR_nucleotide-bd"/>
</dbReference>
<evidence type="ECO:0000256" key="5">
    <source>
        <dbReference type="ARBA" id="ARBA00022723"/>
    </source>
</evidence>
<dbReference type="PANTHER" id="PTHR43513:SF3">
    <property type="entry name" value="DIHYDROOROTATE DEHYDROGENASE B (NAD(+)), ELECTRON TRANSFER SUBUNIT-RELATED"/>
    <property type="match status" value="1"/>
</dbReference>
<keyword evidence="8" id="KW-0408">Iron</keyword>
<dbReference type="InterPro" id="IPR017938">
    <property type="entry name" value="Riboflavin_synthase-like_b-brl"/>
</dbReference>
<keyword evidence="4" id="KW-0001">2Fe-2S</keyword>
<dbReference type="PANTHER" id="PTHR43513">
    <property type="entry name" value="DIHYDROOROTATE DEHYDROGENASE B (NAD(+)), ELECTRON TRANSFER SUBUNIT"/>
    <property type="match status" value="1"/>
</dbReference>
<dbReference type="SUPFAM" id="SSF63380">
    <property type="entry name" value="Riboflavin synthase domain-like"/>
    <property type="match status" value="1"/>
</dbReference>